<evidence type="ECO:0000256" key="3">
    <source>
        <dbReference type="SAM" id="Phobius"/>
    </source>
</evidence>
<evidence type="ECO:0000313" key="7">
    <source>
        <dbReference type="EMBL" id="KOS12526.1"/>
    </source>
</evidence>
<feature type="compositionally biased region" description="Basic residues" evidence="2">
    <location>
        <begin position="2910"/>
        <end position="2928"/>
    </location>
</feature>
<keyword evidence="3" id="KW-0812">Transmembrane</keyword>
<evidence type="ECO:0000256" key="1">
    <source>
        <dbReference type="SAM" id="Coils"/>
    </source>
</evidence>
<dbReference type="Proteomes" id="UP000037751">
    <property type="component" value="Unassembled WGS sequence"/>
</dbReference>
<proteinExistence type="predicted"/>
<reference evidence="7 8" key="1">
    <citation type="submission" date="2015-07" db="EMBL/GenBank/DDBJ databases">
        <title>Draft Genome Sequence of Malassezia furfur CBS1878 and Malassezia pachydermatis CBS1879.</title>
        <authorList>
            <person name="Triana S."/>
            <person name="Ohm R."/>
            <person name="Gonzalez A."/>
            <person name="DeCock H."/>
            <person name="Restrepo S."/>
            <person name="Celis A."/>
        </authorList>
    </citation>
    <scope>NUCLEOTIDE SEQUENCE [LARGE SCALE GENOMIC DNA]</scope>
    <source>
        <strain evidence="7 8">CBS 1879</strain>
    </source>
</reference>
<feature type="compositionally biased region" description="Basic and acidic residues" evidence="2">
    <location>
        <begin position="2803"/>
        <end position="2821"/>
    </location>
</feature>
<feature type="region of interest" description="Disordered" evidence="2">
    <location>
        <begin position="2633"/>
        <end position="2654"/>
    </location>
</feature>
<keyword evidence="3" id="KW-0472">Membrane</keyword>
<feature type="compositionally biased region" description="Basic and acidic residues" evidence="2">
    <location>
        <begin position="978"/>
        <end position="990"/>
    </location>
</feature>
<dbReference type="PANTHER" id="PTHR15678:SF6">
    <property type="entry name" value="BRIDGE-LIKE LIPID TRANSFER PROTEIN FAMILY MEMBER 2"/>
    <property type="match status" value="1"/>
</dbReference>
<dbReference type="GeneID" id="28729188"/>
<feature type="compositionally biased region" description="Pro residues" evidence="2">
    <location>
        <begin position="2828"/>
        <end position="2840"/>
    </location>
</feature>
<dbReference type="InterPro" id="IPR045167">
    <property type="entry name" value="Hobbit"/>
</dbReference>
<feature type="compositionally biased region" description="Polar residues" evidence="2">
    <location>
        <begin position="1892"/>
        <end position="1913"/>
    </location>
</feature>
<feature type="region of interest" description="Disordered" evidence="2">
    <location>
        <begin position="2879"/>
        <end position="2928"/>
    </location>
</feature>
<dbReference type="PANTHER" id="PTHR15678">
    <property type="entry name" value="ANTIGEN MLAA-22-RELATED"/>
    <property type="match status" value="1"/>
</dbReference>
<feature type="compositionally biased region" description="Polar residues" evidence="2">
    <location>
        <begin position="129"/>
        <end position="139"/>
    </location>
</feature>
<keyword evidence="3" id="KW-1133">Transmembrane helix</keyword>
<dbReference type="VEuPathDB" id="FungiDB:Malapachy_2826"/>
<feature type="region of interest" description="Disordered" evidence="2">
    <location>
        <begin position="970"/>
        <end position="991"/>
    </location>
</feature>
<dbReference type="InterPro" id="IPR019415">
    <property type="entry name" value="FMP27_SW_RBG"/>
</dbReference>
<protein>
    <submittedName>
        <fullName evidence="7">Uncharacterized protein</fullName>
    </submittedName>
</protein>
<feature type="domain" description="FMP27 WPPW motif-containing RBG unit" evidence="6">
    <location>
        <begin position="1731"/>
        <end position="2268"/>
    </location>
</feature>
<dbReference type="OrthoDB" id="1562405at2759"/>
<accession>A0A0M8MHF8</accession>
<dbReference type="InterPro" id="IPR019441">
    <property type="entry name" value="FMP27/BLTP2/Hobbit_GFWDK_RBG"/>
</dbReference>
<keyword evidence="8" id="KW-1185">Reference proteome</keyword>
<organism evidence="7 8">
    <name type="scientific">Malassezia pachydermatis</name>
    <dbReference type="NCBI Taxonomy" id="77020"/>
    <lineage>
        <taxon>Eukaryota</taxon>
        <taxon>Fungi</taxon>
        <taxon>Dikarya</taxon>
        <taxon>Basidiomycota</taxon>
        <taxon>Ustilaginomycotina</taxon>
        <taxon>Malasseziomycetes</taxon>
        <taxon>Malasseziales</taxon>
        <taxon>Malasseziaceae</taxon>
        <taxon>Malassezia</taxon>
    </lineage>
</organism>
<comment type="caution">
    <text evidence="7">The sequence shown here is derived from an EMBL/GenBank/DDBJ whole genome shotgun (WGS) entry which is preliminary data.</text>
</comment>
<evidence type="ECO:0000259" key="5">
    <source>
        <dbReference type="SMART" id="SM01215"/>
    </source>
</evidence>
<feature type="domain" description="FMP27/BLTP2/Hobbit GFWDK motif-containing RBG unit" evidence="4">
    <location>
        <begin position="1312"/>
        <end position="1462"/>
    </location>
</feature>
<evidence type="ECO:0000259" key="6">
    <source>
        <dbReference type="SMART" id="SM01216"/>
    </source>
</evidence>
<keyword evidence="1" id="KW-0175">Coiled coil</keyword>
<dbReference type="Pfam" id="PF10344">
    <property type="entry name" value="Hobbit"/>
    <property type="match status" value="2"/>
</dbReference>
<feature type="region of interest" description="Disordered" evidence="2">
    <location>
        <begin position="2803"/>
        <end position="2856"/>
    </location>
</feature>
<feature type="region of interest" description="Disordered" evidence="2">
    <location>
        <begin position="118"/>
        <end position="146"/>
    </location>
</feature>
<dbReference type="InterPro" id="IPR019449">
    <property type="entry name" value="FMP27_WPPW_RBG"/>
</dbReference>
<dbReference type="SMART" id="SM01215">
    <property type="entry name" value="Fmp27_SW"/>
    <property type="match status" value="1"/>
</dbReference>
<sequence length="2928" mass="332468">MLGDTVRTASYSSTWAWLWILLAIPAVILLLEHVGIPWATQRLLQGRGELRSLSLLGGLHDLVWQPTEGPRWRFRQIYLVIHWPDLLKRRATTPSRVQWLTLRIEGVEVDLVLRPSAPPAAKEAPADTNEPSSASTSSHPHGEGISHTSQAALLAHTSASPWHQAQHRWRELRHIMLRRTKRFLTLVIESIGALSANFIAVEVCDVRVRPADTAVALQVDYARWHASVLLAYAARRLHRLAQTVSDGFADAPTQAMHTRSHGFFGLNMRAPEGRLRVQLDVEGIRLQHHENDVVAMPGRSSFSVRTKFKEYIVRESAMVRLELADLHVDADALQHVRSDITAWKHASIPTESPASQPSRPPTPTPPRWLAYMRSIVLNLGKAHIVHHLPGDSDDELRLELKSLRVSLENSDPSHSVHQAWFGACGRGKGHNASLFEARRIFYLQWSLAHIKTVLHMEHSKHRSLLLSFTRLHTWCRTSFTPYGVLPAEAQHGRPPLFFDTDPNEPMVTLRMSLEHIRSAPDLTSLSRVSSALRRARPSTPSSSQGFKFTGPQWLPRVAMVFQIGAVDVVVHQGRSAQLWDAERRALAVSIPQLHIELQGSYGERVRVLRDSQLGNIEAIEAHKKYPLRYVFDASAGIAAIDAYLTMPHVGGRPTHHDVLNIGAIGFEFASRIPTAIDIHTWRPRINYQAARSRTRLSVQHIDVNVWHAFVVETLLDVLRAIFHVRPMDSSPPPSAPVDDGTTYNPPKSFMNRLPTLHFMHMGVGRVSVYLGGHDSHFEPSIRRGIALVIGSTVLDYSRANQARPLDVFERTSKDARQALRLPEHIGTRARALAYEDGSGAAIVGSMHDISLFPLVDIGAAASHAENAPREDDNDTGIYVEDQWDFTTSFDHLLREPRHVPRLHQLQDDSQMVHIPALLAEAECRNAHPNIAINARTEGSVTMRIVLVNTYCLLVSISAIRTLLEACRRPRPATVPPLNDEKPSPSPDKPRMTVHVMATVPRIHLYVWLPHDRQIFLYIKALHVRKRQGIRVALDSLHACLPQEKHRSEAWDDAVVFRRFAVSLGEQTDSPKTIFVTGDSLHARIPYLYYSHLLIEGSVVAFKATKQLVYQFILGYNQSAIYPHNEAPKRLPHISLRIGIAVIEAADEALDSKLNLIFRAGGDEQLMRMERLRLFEQRLAQTDPEAVPDNTRERLDALNSSNWIRRIHNARNVRAARERAFLSYIHHRVVDLDEVTHEHIPIEVRSRPSDPPLARLTMTKLSLDISQPTGYQLEDTHTWLHTQAGNPVDLEYTTLVPLHVRWRLSEAIIRLRDYPLPLLHIPPRTDMEPCFDAEGDICVAEQLGDEYSVRHVRATIVPAIDATGSVEHGLMVPKSCMTPKVYGPVTVHVSSSRPTIFSWGQSMQPTIQDLKAVIDAITSPPRDPSPKPGPWDKLPLHLQGSMHIFFDNDVHLHLKGARDPYYFLQGGAGWVLAWRKNVEVRLGVANPDHEFLQVRSGEHLLAIPQLKHMQDMALTGLYDVERGVRTTARAVLERLDTPVPATFAKISWQLSGGVRWGMGLASEHTCTEKTCERTPKCEGTPFYRKCRFFGRKPHWQVLLRSREGYDRLPESQRGDSYYGWRSDFVHLSVSLQAIGDGDLYNSAMQLSRNSVYITPKSWDHFMEWCRLFNGRLSLPIRQGNVFPKAPGVKSPKFGLHLGTIKYRFNIAPLQLSHVYRQRLRYDYKEALRSYVGVKAKAGMFYLDLHQRMQETVHQPPVEGAKPTRSLRKPLYEAEADISDLELWCLCARFRETYDSVSSLPATPDMQFDPLASVFSKSEQQDTEHPVYDRLDYYELGDLPVEEKAPKLHIQKALTLARFNFHRLVEWQAHVVRRSSKASTESVDPVWMPRSDSPETTSSSHDAPSEPTRQSSTSRPPFRKMTMAAPPLTVYSKFGHEGTHTCLIGRSRQVMDDHLDLEHQRLRHLDGDILVLQKMLEQNTMPGDSLYHEQQERLHRLQMAGRDIKAHIDRIMEHRTEKDAIQGEVPQYEVDRARHANATGQSLDEDASQKNPSALRKEWESFNNQILAYRPVVMLNNLTRDILMRYYDSSLYHRGLSQRLSVSEQYQVYELLERARLHLQRSMDADNKADPSTLLEDMIADTTRLSSKGMEHTFLSDYGAEHSESYEPGHGISDMFSLRKKTICVCVQPELILHSHVGENSTLVFHARQLRVRNYAVSDSMYDERSINHNVMHRNFIAMQSLQCYHSVDAIEEDETQSTLESLRLPAEVLNGLHQPRFQRLIRETHAFVLYDKHNRLRLQDPSRPVIDTGHLDDTEVNYLSHNMDLVQILCPRFTLTANSEQFAAIYNVVTDLVLYTDPLQKELERRRDSLLYSYQFNDPDFVVSLIAAHQVRIHDLSNQLRAYEAQFDALNNTGINEYVLCNVQLIDLYVNMCMLEEAVFISHSSSRDKSKHSALLLRACAESIEWNMIADDGPTDADVKDIHGLFARLHMQGTAYSRMALASGMSINCVNLQNMEAHNAHPSAYFEEILTKYQPRQTNSQLNDQKQFLLAHWLMPVPAGGVGLIDKCELHMHPVKVQLELRVGRQLWSYLFSSRNAKQAQAREEQEEENVDEHKKRKWFKQIVSMSRKARHTVASPVSLSDSDSDSDSDSGSEANILLPASPVIHHSNESIMTQRSAMQGGSEHLHTDAVDLEAFRDEMLRRAGHYMSFVHVMVAAMAVCLSYKGDGDHSLTNLYDLEFLIPKLEYNNILGTYGDLTDLIRKDMIKIAWDHRSTLLKGVISTHTRKHAALKKSRADRMQRFNVSSREEWQRQMLQDPRRMSNDAAILMPPPAPPPRPPSPDRMSMASSTSMSKQERLSMWRHALASRIQDVADDTASVLHMGSQSPKPTDSEASSVNSATLPSSSSTSSHHPHSGRLRRFLHLPKKDH</sequence>
<feature type="coiled-coil region" evidence="1">
    <location>
        <begin position="2385"/>
        <end position="2412"/>
    </location>
</feature>
<evidence type="ECO:0000256" key="2">
    <source>
        <dbReference type="SAM" id="MobiDB-lite"/>
    </source>
</evidence>
<dbReference type="STRING" id="77020.A0A0M8MHF8"/>
<dbReference type="EMBL" id="LGAV01000011">
    <property type="protein sequence ID" value="KOS12526.1"/>
    <property type="molecule type" value="Genomic_DNA"/>
</dbReference>
<evidence type="ECO:0000259" key="4">
    <source>
        <dbReference type="SMART" id="SM01214"/>
    </source>
</evidence>
<feature type="region of interest" description="Disordered" evidence="2">
    <location>
        <begin position="1876"/>
        <end position="1918"/>
    </location>
</feature>
<feature type="transmembrane region" description="Helical" evidence="3">
    <location>
        <begin position="183"/>
        <end position="201"/>
    </location>
</feature>
<evidence type="ECO:0000313" key="8">
    <source>
        <dbReference type="Proteomes" id="UP000037751"/>
    </source>
</evidence>
<feature type="compositionally biased region" description="Polar residues" evidence="2">
    <location>
        <begin position="2882"/>
        <end position="2892"/>
    </location>
</feature>
<feature type="domain" description="FMP27 SW motif-containing RBG unit" evidence="5">
    <location>
        <begin position="1189"/>
        <end position="1294"/>
    </location>
</feature>
<gene>
    <name evidence="7" type="ORF">Malapachy_2826</name>
</gene>
<dbReference type="RefSeq" id="XP_017990158.1">
    <property type="nucleotide sequence ID" value="XM_018137312.1"/>
</dbReference>
<dbReference type="SMART" id="SM01214">
    <property type="entry name" value="Fmp27_GFWDK"/>
    <property type="match status" value="1"/>
</dbReference>
<feature type="transmembrane region" description="Helical" evidence="3">
    <location>
        <begin position="16"/>
        <end position="39"/>
    </location>
</feature>
<feature type="compositionally biased region" description="Low complexity" evidence="2">
    <location>
        <begin position="2893"/>
        <end position="2909"/>
    </location>
</feature>
<name>A0A0M8MHF8_9BASI</name>
<dbReference type="SMART" id="SM01216">
    <property type="entry name" value="Fmp27_WPPW"/>
    <property type="match status" value="1"/>
</dbReference>